<dbReference type="Proteomes" id="UP000229916">
    <property type="component" value="Unassembled WGS sequence"/>
</dbReference>
<organism evidence="1 2">
    <name type="scientific">candidate division WWE3 bacterium CG06_land_8_20_14_3_00_42_16</name>
    <dbReference type="NCBI Taxonomy" id="1975083"/>
    <lineage>
        <taxon>Bacteria</taxon>
        <taxon>Katanobacteria</taxon>
    </lineage>
</organism>
<dbReference type="AlphaFoldDB" id="A0A2M7APT0"/>
<protein>
    <submittedName>
        <fullName evidence="1">Uncharacterized protein</fullName>
    </submittedName>
</protein>
<accession>A0A2M7APT0</accession>
<name>A0A2M7APT0_UNCKA</name>
<proteinExistence type="predicted"/>
<evidence type="ECO:0000313" key="2">
    <source>
        <dbReference type="Proteomes" id="UP000229916"/>
    </source>
</evidence>
<sequence>MRGNTKQKPIEQKINNSQFELYKEVIAAIVKAQAEVIGKDLALKKAAKVPGCVINSNFQVLSISDNPVYVIQSLVNEYYLLSSYSAIRISQKAIRKIVLDNPDLPLPQILLIATEEQFIF</sequence>
<reference evidence="2" key="1">
    <citation type="submission" date="2017-09" db="EMBL/GenBank/DDBJ databases">
        <title>Depth-based differentiation of microbial function through sediment-hosted aquifers and enrichment of novel symbionts in the deep terrestrial subsurface.</title>
        <authorList>
            <person name="Probst A.J."/>
            <person name="Ladd B."/>
            <person name="Jarett J.K."/>
            <person name="Geller-Mcgrath D.E."/>
            <person name="Sieber C.M.K."/>
            <person name="Emerson J.B."/>
            <person name="Anantharaman K."/>
            <person name="Thomas B.C."/>
            <person name="Malmstrom R."/>
            <person name="Stieglmeier M."/>
            <person name="Klingl A."/>
            <person name="Woyke T."/>
            <person name="Ryan C.M."/>
            <person name="Banfield J.F."/>
        </authorList>
    </citation>
    <scope>NUCLEOTIDE SEQUENCE [LARGE SCALE GENOMIC DNA]</scope>
</reference>
<gene>
    <name evidence="1" type="ORF">COS81_00095</name>
</gene>
<comment type="caution">
    <text evidence="1">The sequence shown here is derived from an EMBL/GenBank/DDBJ whole genome shotgun (WGS) entry which is preliminary data.</text>
</comment>
<evidence type="ECO:0000313" key="1">
    <source>
        <dbReference type="EMBL" id="PIU69375.1"/>
    </source>
</evidence>
<dbReference type="EMBL" id="PEWD01000002">
    <property type="protein sequence ID" value="PIU69375.1"/>
    <property type="molecule type" value="Genomic_DNA"/>
</dbReference>